<feature type="domain" description="Phytocyanin" evidence="14">
    <location>
        <begin position="22"/>
        <end position="123"/>
    </location>
</feature>
<dbReference type="CDD" id="cd04216">
    <property type="entry name" value="Phytocyanin"/>
    <property type="match status" value="1"/>
</dbReference>
<feature type="signal peptide" evidence="13">
    <location>
        <begin position="1"/>
        <end position="21"/>
    </location>
</feature>
<gene>
    <name evidence="15" type="ORF">FCM35_KLT11095</name>
</gene>
<proteinExistence type="predicted"/>
<evidence type="ECO:0000256" key="7">
    <source>
        <dbReference type="ARBA" id="ARBA00022989"/>
    </source>
</evidence>
<sequence>MAAHTIISYALLAAYISAVGATDYTVGDSNGWTISLNYMAWSTKYNFTVGDALLFNYVKGQHNVYDVTQDTFRSCNATNGTLKIYNSGLDTVNLTTAKEYWFICNFRDHCTAGGMKFAINVSELAALPPGDVTSPPPPHLHPPPPPSAAVRQGINWSYCAILLVILWCVSFH</sequence>
<dbReference type="SUPFAM" id="SSF49503">
    <property type="entry name" value="Cupredoxins"/>
    <property type="match status" value="1"/>
</dbReference>
<dbReference type="Gene3D" id="2.60.40.420">
    <property type="entry name" value="Cupredoxins - blue copper proteins"/>
    <property type="match status" value="1"/>
</dbReference>
<dbReference type="AlphaFoldDB" id="A0A833QTC7"/>
<feature type="chain" id="PRO_5032564951" evidence="13">
    <location>
        <begin position="22"/>
        <end position="172"/>
    </location>
</feature>
<evidence type="ECO:0000256" key="10">
    <source>
        <dbReference type="ARBA" id="ARBA00023157"/>
    </source>
</evidence>
<keyword evidence="5 13" id="KW-0732">Signal</keyword>
<evidence type="ECO:0000256" key="4">
    <source>
        <dbReference type="ARBA" id="ARBA00022723"/>
    </source>
</evidence>
<keyword evidence="7 12" id="KW-1133">Transmembrane helix</keyword>
<keyword evidence="11" id="KW-0325">Glycoprotein</keyword>
<dbReference type="FunFam" id="2.60.40.420:FF:000067">
    <property type="entry name" value="Cupredoxin superfamily protein"/>
    <property type="match status" value="1"/>
</dbReference>
<evidence type="ECO:0000256" key="11">
    <source>
        <dbReference type="ARBA" id="ARBA00023180"/>
    </source>
</evidence>
<dbReference type="PROSITE" id="PS51485">
    <property type="entry name" value="PHYTOCYANIN"/>
    <property type="match status" value="1"/>
</dbReference>
<dbReference type="PANTHER" id="PTHR33021:SF179">
    <property type="entry name" value="OS09G0541100 PROTEIN"/>
    <property type="match status" value="1"/>
</dbReference>
<dbReference type="Pfam" id="PF02298">
    <property type="entry name" value="Cu_bind_like"/>
    <property type="match status" value="1"/>
</dbReference>
<evidence type="ECO:0000256" key="9">
    <source>
        <dbReference type="ARBA" id="ARBA00023136"/>
    </source>
</evidence>
<keyword evidence="9 12" id="KW-0472">Membrane</keyword>
<dbReference type="GO" id="GO:0009055">
    <property type="term" value="F:electron transfer activity"/>
    <property type="evidence" value="ECO:0007669"/>
    <property type="project" value="InterPro"/>
</dbReference>
<comment type="caution">
    <text evidence="15">The sequence shown here is derived from an EMBL/GenBank/DDBJ whole genome shotgun (WGS) entry which is preliminary data.</text>
</comment>
<dbReference type="Proteomes" id="UP000623129">
    <property type="component" value="Unassembled WGS sequence"/>
</dbReference>
<dbReference type="InterPro" id="IPR003245">
    <property type="entry name" value="Phytocyanin_dom"/>
</dbReference>
<dbReference type="InterPro" id="IPR039391">
    <property type="entry name" value="Phytocyanin-like"/>
</dbReference>
<evidence type="ECO:0000256" key="12">
    <source>
        <dbReference type="SAM" id="Phobius"/>
    </source>
</evidence>
<keyword evidence="4" id="KW-0479">Metal-binding</keyword>
<evidence type="ECO:0000256" key="13">
    <source>
        <dbReference type="SAM" id="SignalP"/>
    </source>
</evidence>
<dbReference type="GO" id="GO:0005886">
    <property type="term" value="C:plasma membrane"/>
    <property type="evidence" value="ECO:0007669"/>
    <property type="project" value="TreeGrafter"/>
</dbReference>
<evidence type="ECO:0000256" key="1">
    <source>
        <dbReference type="ARBA" id="ARBA00004479"/>
    </source>
</evidence>
<reference evidence="15" key="1">
    <citation type="submission" date="2020-01" db="EMBL/GenBank/DDBJ databases">
        <title>Genome sequence of Kobresia littledalei, the first chromosome-level genome in the family Cyperaceae.</title>
        <authorList>
            <person name="Qu G."/>
        </authorList>
    </citation>
    <scope>NUCLEOTIDE SEQUENCE</scope>
    <source>
        <strain evidence="15">C.B.Clarke</strain>
        <tissue evidence="15">Leaf</tissue>
    </source>
</reference>
<keyword evidence="6" id="KW-0249">Electron transport</keyword>
<dbReference type="GO" id="GO:0046872">
    <property type="term" value="F:metal ion binding"/>
    <property type="evidence" value="ECO:0007669"/>
    <property type="project" value="UniProtKB-KW"/>
</dbReference>
<dbReference type="GO" id="GO:0009610">
    <property type="term" value="P:response to symbiotic fungus"/>
    <property type="evidence" value="ECO:0007669"/>
    <property type="project" value="UniProtKB-ARBA"/>
</dbReference>
<keyword evidence="10" id="KW-1015">Disulfide bond</keyword>
<protein>
    <submittedName>
        <fullName evidence="15">Mavicyanin-like protein</fullName>
    </submittedName>
</protein>
<evidence type="ECO:0000256" key="2">
    <source>
        <dbReference type="ARBA" id="ARBA00022448"/>
    </source>
</evidence>
<evidence type="ECO:0000256" key="5">
    <source>
        <dbReference type="ARBA" id="ARBA00022729"/>
    </source>
</evidence>
<evidence type="ECO:0000256" key="8">
    <source>
        <dbReference type="ARBA" id="ARBA00023008"/>
    </source>
</evidence>
<dbReference type="EMBL" id="SWLB01000021">
    <property type="protein sequence ID" value="KAF3324938.1"/>
    <property type="molecule type" value="Genomic_DNA"/>
</dbReference>
<evidence type="ECO:0000256" key="3">
    <source>
        <dbReference type="ARBA" id="ARBA00022692"/>
    </source>
</evidence>
<organism evidence="15 16">
    <name type="scientific">Carex littledalei</name>
    <dbReference type="NCBI Taxonomy" id="544730"/>
    <lineage>
        <taxon>Eukaryota</taxon>
        <taxon>Viridiplantae</taxon>
        <taxon>Streptophyta</taxon>
        <taxon>Embryophyta</taxon>
        <taxon>Tracheophyta</taxon>
        <taxon>Spermatophyta</taxon>
        <taxon>Magnoliopsida</taxon>
        <taxon>Liliopsida</taxon>
        <taxon>Poales</taxon>
        <taxon>Cyperaceae</taxon>
        <taxon>Cyperoideae</taxon>
        <taxon>Cariceae</taxon>
        <taxon>Carex</taxon>
        <taxon>Carex subgen. Euthyceras</taxon>
    </lineage>
</organism>
<evidence type="ECO:0000259" key="14">
    <source>
        <dbReference type="PROSITE" id="PS51485"/>
    </source>
</evidence>
<dbReference type="InterPro" id="IPR008972">
    <property type="entry name" value="Cupredoxin"/>
</dbReference>
<keyword evidence="16" id="KW-1185">Reference proteome</keyword>
<keyword evidence="3 12" id="KW-0812">Transmembrane</keyword>
<evidence type="ECO:0000313" key="15">
    <source>
        <dbReference type="EMBL" id="KAF3324938.1"/>
    </source>
</evidence>
<name>A0A833QTC7_9POAL</name>
<comment type="subcellular location">
    <subcellularLocation>
        <location evidence="1">Membrane</location>
        <topology evidence="1">Single-pass type I membrane protein</topology>
    </subcellularLocation>
</comment>
<feature type="transmembrane region" description="Helical" evidence="12">
    <location>
        <begin position="153"/>
        <end position="171"/>
    </location>
</feature>
<evidence type="ECO:0000256" key="6">
    <source>
        <dbReference type="ARBA" id="ARBA00022982"/>
    </source>
</evidence>
<evidence type="ECO:0000313" key="16">
    <source>
        <dbReference type="Proteomes" id="UP000623129"/>
    </source>
</evidence>
<keyword evidence="8" id="KW-0186">Copper</keyword>
<dbReference type="PANTHER" id="PTHR33021">
    <property type="entry name" value="BLUE COPPER PROTEIN"/>
    <property type="match status" value="1"/>
</dbReference>
<accession>A0A833QTC7</accession>
<dbReference type="OrthoDB" id="1921208at2759"/>
<keyword evidence="2" id="KW-0813">Transport</keyword>